<reference evidence="2" key="1">
    <citation type="journal article" date="2023" name="Genome Biol. Evol.">
        <title>Long-read-based Genome Assembly of Drosophila gunungcola Reveals Fewer Chemosensory Genes in Flower-breeding Species.</title>
        <authorList>
            <person name="Negi A."/>
            <person name="Liao B.Y."/>
            <person name="Yeh S.D."/>
        </authorList>
    </citation>
    <scope>NUCLEOTIDE SEQUENCE</scope>
    <source>
        <strain evidence="2">Sukarami</strain>
    </source>
</reference>
<comment type="caution">
    <text evidence="2">The sequence shown here is derived from an EMBL/GenBank/DDBJ whole genome shotgun (WGS) entry which is preliminary data.</text>
</comment>
<feature type="region of interest" description="Disordered" evidence="1">
    <location>
        <begin position="49"/>
        <end position="68"/>
    </location>
</feature>
<name>A0A9P9YQW7_9MUSC</name>
<evidence type="ECO:0000313" key="3">
    <source>
        <dbReference type="Proteomes" id="UP001059596"/>
    </source>
</evidence>
<evidence type="ECO:0000256" key="1">
    <source>
        <dbReference type="SAM" id="MobiDB-lite"/>
    </source>
</evidence>
<feature type="region of interest" description="Disordered" evidence="1">
    <location>
        <begin position="1"/>
        <end position="25"/>
    </location>
</feature>
<dbReference type="AlphaFoldDB" id="A0A9P9YQW7"/>
<dbReference type="Proteomes" id="UP001059596">
    <property type="component" value="Unassembled WGS sequence"/>
</dbReference>
<sequence length="68" mass="7576">MLPRLPPVVLHTRPPQHAAPGNRTNNTRILEAGAQWAADANEALSGGWRTKSNRVNQQQLQTQQPRET</sequence>
<feature type="compositionally biased region" description="Low complexity" evidence="1">
    <location>
        <begin position="57"/>
        <end position="68"/>
    </location>
</feature>
<keyword evidence="3" id="KW-1185">Reference proteome</keyword>
<gene>
    <name evidence="2" type="ORF">M5D96_005521</name>
</gene>
<evidence type="ECO:0000313" key="2">
    <source>
        <dbReference type="EMBL" id="KAI8041265.1"/>
    </source>
</evidence>
<dbReference type="EMBL" id="JAMKOV010000003">
    <property type="protein sequence ID" value="KAI8041265.1"/>
    <property type="molecule type" value="Genomic_DNA"/>
</dbReference>
<accession>A0A9P9YQW7</accession>
<protein>
    <submittedName>
        <fullName evidence="2">Uncharacterized protein</fullName>
    </submittedName>
</protein>
<organism evidence="2 3">
    <name type="scientific">Drosophila gunungcola</name>
    <name type="common">fruit fly</name>
    <dbReference type="NCBI Taxonomy" id="103775"/>
    <lineage>
        <taxon>Eukaryota</taxon>
        <taxon>Metazoa</taxon>
        <taxon>Ecdysozoa</taxon>
        <taxon>Arthropoda</taxon>
        <taxon>Hexapoda</taxon>
        <taxon>Insecta</taxon>
        <taxon>Pterygota</taxon>
        <taxon>Neoptera</taxon>
        <taxon>Endopterygota</taxon>
        <taxon>Diptera</taxon>
        <taxon>Brachycera</taxon>
        <taxon>Muscomorpha</taxon>
        <taxon>Ephydroidea</taxon>
        <taxon>Drosophilidae</taxon>
        <taxon>Drosophila</taxon>
        <taxon>Sophophora</taxon>
    </lineage>
</organism>
<proteinExistence type="predicted"/>